<organism evidence="2 3">
    <name type="scientific">Acrocarpospora macrocephala</name>
    <dbReference type="NCBI Taxonomy" id="150177"/>
    <lineage>
        <taxon>Bacteria</taxon>
        <taxon>Bacillati</taxon>
        <taxon>Actinomycetota</taxon>
        <taxon>Actinomycetes</taxon>
        <taxon>Streptosporangiales</taxon>
        <taxon>Streptosporangiaceae</taxon>
        <taxon>Acrocarpospora</taxon>
    </lineage>
</organism>
<name>A0A5M3WNF3_9ACTN</name>
<dbReference type="AlphaFoldDB" id="A0A5M3WNF3"/>
<dbReference type="GO" id="GO:0005829">
    <property type="term" value="C:cytosol"/>
    <property type="evidence" value="ECO:0007669"/>
    <property type="project" value="TreeGrafter"/>
</dbReference>
<dbReference type="Pfam" id="PF02754">
    <property type="entry name" value="CCG"/>
    <property type="match status" value="1"/>
</dbReference>
<dbReference type="InterPro" id="IPR004017">
    <property type="entry name" value="Cys_rich_dom"/>
</dbReference>
<proteinExistence type="predicted"/>
<dbReference type="GO" id="GO:0016491">
    <property type="term" value="F:oxidoreductase activity"/>
    <property type="evidence" value="ECO:0007669"/>
    <property type="project" value="UniProtKB-ARBA"/>
</dbReference>
<dbReference type="PANTHER" id="PTHR30296">
    <property type="entry name" value="UNCHARACTERIZED PROTEIN YKGE"/>
    <property type="match status" value="1"/>
</dbReference>
<gene>
    <name evidence="2" type="ORF">Amac_032280</name>
</gene>
<evidence type="ECO:0000259" key="1">
    <source>
        <dbReference type="Pfam" id="PF02754"/>
    </source>
</evidence>
<evidence type="ECO:0000313" key="3">
    <source>
        <dbReference type="Proteomes" id="UP000331127"/>
    </source>
</evidence>
<keyword evidence="3" id="KW-1185">Reference proteome</keyword>
<comment type="caution">
    <text evidence="2">The sequence shown here is derived from an EMBL/GenBank/DDBJ whole genome shotgun (WGS) entry which is preliminary data.</text>
</comment>
<dbReference type="PANTHER" id="PTHR30296:SF0">
    <property type="entry name" value="LACTATE UTILIZATION PROTEIN A"/>
    <property type="match status" value="1"/>
</dbReference>
<feature type="domain" description="Cysteine-rich" evidence="1">
    <location>
        <begin position="3"/>
        <end position="69"/>
    </location>
</feature>
<dbReference type="EMBL" id="BLAE01000016">
    <property type="protein sequence ID" value="GES09632.1"/>
    <property type="molecule type" value="Genomic_DNA"/>
</dbReference>
<accession>A0A5M3WNF3</accession>
<sequence length="94" mass="10214">MRVALMVTCINDALYPRTGQAVVRLLRRLGVDVDFPESQTCCAQPMVNTGYLDEAVPVVRNFVDSFAGYDGCWRVSGSPPSPALAALPSLRARL</sequence>
<reference evidence="2 3" key="1">
    <citation type="submission" date="2019-10" db="EMBL/GenBank/DDBJ databases">
        <title>Whole genome shotgun sequence of Acrocarpospora macrocephala NBRC 16266.</title>
        <authorList>
            <person name="Ichikawa N."/>
            <person name="Kimura A."/>
            <person name="Kitahashi Y."/>
            <person name="Komaki H."/>
            <person name="Oguchi A."/>
        </authorList>
    </citation>
    <scope>NUCLEOTIDE SEQUENCE [LARGE SCALE GENOMIC DNA]</scope>
    <source>
        <strain evidence="2 3">NBRC 16266</strain>
    </source>
</reference>
<protein>
    <recommendedName>
        <fullName evidence="1">Cysteine-rich domain-containing protein</fullName>
    </recommendedName>
</protein>
<evidence type="ECO:0000313" key="2">
    <source>
        <dbReference type="EMBL" id="GES09632.1"/>
    </source>
</evidence>
<dbReference type="Proteomes" id="UP000331127">
    <property type="component" value="Unassembled WGS sequence"/>
</dbReference>